<evidence type="ECO:0000256" key="1">
    <source>
        <dbReference type="SAM" id="MobiDB-lite"/>
    </source>
</evidence>
<feature type="non-terminal residue" evidence="2">
    <location>
        <position position="1"/>
    </location>
</feature>
<dbReference type="EMBL" id="LVZM01006354">
    <property type="protein sequence ID" value="OUC46606.1"/>
    <property type="molecule type" value="Genomic_DNA"/>
</dbReference>
<evidence type="ECO:0000313" key="3">
    <source>
        <dbReference type="Proteomes" id="UP000243006"/>
    </source>
</evidence>
<accession>A0A1Y3ERU3</accession>
<comment type="caution">
    <text evidence="2">The sequence shown here is derived from an EMBL/GenBank/DDBJ whole genome shotgun (WGS) entry which is preliminary data.</text>
</comment>
<organism evidence="2 3">
    <name type="scientific">Trichinella nativa</name>
    <dbReference type="NCBI Taxonomy" id="6335"/>
    <lineage>
        <taxon>Eukaryota</taxon>
        <taxon>Metazoa</taxon>
        <taxon>Ecdysozoa</taxon>
        <taxon>Nematoda</taxon>
        <taxon>Enoplea</taxon>
        <taxon>Dorylaimia</taxon>
        <taxon>Trichinellida</taxon>
        <taxon>Trichinellidae</taxon>
        <taxon>Trichinella</taxon>
    </lineage>
</organism>
<name>A0A1Y3ERU3_9BILA</name>
<sequence>VDEEEMYDKDGNDIEDSFFAEDDGSEFEEENAAEDDFEADVDADQPFEETVLQKLKVRLFC</sequence>
<protein>
    <submittedName>
        <fullName evidence="2">Uncharacterized protein</fullName>
    </submittedName>
</protein>
<dbReference type="AlphaFoldDB" id="A0A1Y3ERU3"/>
<proteinExistence type="predicted"/>
<dbReference type="Proteomes" id="UP000243006">
    <property type="component" value="Unassembled WGS sequence"/>
</dbReference>
<feature type="region of interest" description="Disordered" evidence="1">
    <location>
        <begin position="1"/>
        <end position="34"/>
    </location>
</feature>
<reference evidence="2 3" key="1">
    <citation type="submission" date="2015-04" db="EMBL/GenBank/DDBJ databases">
        <title>Draft genome of the roundworm Trichinella nativa.</title>
        <authorList>
            <person name="Mitreva M."/>
        </authorList>
    </citation>
    <scope>NUCLEOTIDE SEQUENCE [LARGE SCALE GENOMIC DNA]</scope>
    <source>
        <strain evidence="2 3">ISS45</strain>
    </source>
</reference>
<evidence type="ECO:0000313" key="2">
    <source>
        <dbReference type="EMBL" id="OUC46606.1"/>
    </source>
</evidence>
<gene>
    <name evidence="2" type="ORF">D917_01580</name>
</gene>